<evidence type="ECO:0000313" key="2">
    <source>
        <dbReference type="Proteomes" id="UP001217178"/>
    </source>
</evidence>
<dbReference type="RefSeq" id="WP_273555129.1">
    <property type="nucleotide sequence ID" value="NZ_JAQRFI010000022.1"/>
</dbReference>
<protein>
    <submittedName>
        <fullName evidence="1">Uncharacterized protein</fullName>
    </submittedName>
</protein>
<organism evidence="1 2">
    <name type="scientific">Xenorhabdus yunnanensis</name>
    <dbReference type="NCBI Taxonomy" id="3025878"/>
    <lineage>
        <taxon>Bacteria</taxon>
        <taxon>Pseudomonadati</taxon>
        <taxon>Pseudomonadota</taxon>
        <taxon>Gammaproteobacteria</taxon>
        <taxon>Enterobacterales</taxon>
        <taxon>Morganellaceae</taxon>
        <taxon>Xenorhabdus</taxon>
    </lineage>
</organism>
<gene>
    <name evidence="1" type="ORF">PSI23_11015</name>
</gene>
<sequence>MFNSINDAKTYLTNCGWVNAIDIEREDEIIEDLYRNAENDESANAIVEKYLV</sequence>
<evidence type="ECO:0000313" key="1">
    <source>
        <dbReference type="EMBL" id="MDC9589813.1"/>
    </source>
</evidence>
<dbReference type="Proteomes" id="UP001217178">
    <property type="component" value="Unassembled WGS sequence"/>
</dbReference>
<name>A0ABT5LH40_9GAMM</name>
<dbReference type="EMBL" id="JAQRFI010000022">
    <property type="protein sequence ID" value="MDC9589813.1"/>
    <property type="molecule type" value="Genomic_DNA"/>
</dbReference>
<reference evidence="1 2" key="1">
    <citation type="submission" date="2023-02" db="EMBL/GenBank/DDBJ databases">
        <title>Entomopathogenic bacteria.</title>
        <authorList>
            <person name="Machado R.A."/>
        </authorList>
    </citation>
    <scope>NUCLEOTIDE SEQUENCE [LARGE SCALE GENOMIC DNA]</scope>
    <source>
        <strain evidence="1 2">XENO-10</strain>
    </source>
</reference>
<accession>A0ABT5LH40</accession>
<proteinExistence type="predicted"/>
<comment type="caution">
    <text evidence="1">The sequence shown here is derived from an EMBL/GenBank/DDBJ whole genome shotgun (WGS) entry which is preliminary data.</text>
</comment>
<keyword evidence="2" id="KW-1185">Reference proteome</keyword>